<dbReference type="PANTHER" id="PTHR24179:SF21">
    <property type="entry name" value="MYOSIN BINDING SUBUNIT, ISOFORM O"/>
    <property type="match status" value="1"/>
</dbReference>
<dbReference type="PANTHER" id="PTHR24179">
    <property type="entry name" value="PROTEIN PHOSPHATASE 1 REGULATORY SUBUNIT 12"/>
    <property type="match status" value="1"/>
</dbReference>
<dbReference type="GO" id="GO:0019208">
    <property type="term" value="F:phosphatase regulator activity"/>
    <property type="evidence" value="ECO:0007669"/>
    <property type="project" value="TreeGrafter"/>
</dbReference>
<evidence type="ECO:0000256" key="5">
    <source>
        <dbReference type="SAM" id="MobiDB-lite"/>
    </source>
</evidence>
<feature type="compositionally biased region" description="Polar residues" evidence="5">
    <location>
        <begin position="1"/>
        <end position="12"/>
    </location>
</feature>
<sequence length="124" mass="13710">MSLHSDVTTGAQRPSPRSSSSATSTSSSSYQRAFQDAVRNGDARQLLSILEERLEKVNINFFDKEGQTALHQSCLDGNLELVKTLVRYGADVRLANRDGWNPIHIAFQGGHTAIALYLVNAHRR</sequence>
<dbReference type="PROSITE" id="PS50088">
    <property type="entry name" value="ANK_REPEAT"/>
    <property type="match status" value="1"/>
</dbReference>
<gene>
    <name evidence="6" type="ORF">CAPTEDRAFT_156434</name>
</gene>
<evidence type="ECO:0000313" key="6">
    <source>
        <dbReference type="EMBL" id="ELT91023.1"/>
    </source>
</evidence>
<dbReference type="EMBL" id="KB310685">
    <property type="protein sequence ID" value="ELT91023.1"/>
    <property type="molecule type" value="Genomic_DNA"/>
</dbReference>
<comment type="similarity">
    <text evidence="3">Belongs to the NRARP family.</text>
</comment>
<dbReference type="AlphaFoldDB" id="R7TBA6"/>
<evidence type="ECO:0000256" key="4">
    <source>
        <dbReference type="PROSITE-ProRule" id="PRU00023"/>
    </source>
</evidence>
<feature type="compositionally biased region" description="Low complexity" evidence="5">
    <location>
        <begin position="13"/>
        <end position="29"/>
    </location>
</feature>
<dbReference type="PROSITE" id="PS50297">
    <property type="entry name" value="ANK_REP_REGION"/>
    <property type="match status" value="1"/>
</dbReference>
<keyword evidence="2" id="KW-0677">Repeat</keyword>
<keyword evidence="1" id="KW-0217">Developmental protein</keyword>
<dbReference type="OMA" id="MRTETAH"/>
<dbReference type="GO" id="GO:0005737">
    <property type="term" value="C:cytoplasm"/>
    <property type="evidence" value="ECO:0007669"/>
    <property type="project" value="TreeGrafter"/>
</dbReference>
<feature type="region of interest" description="Disordered" evidence="5">
    <location>
        <begin position="1"/>
        <end position="34"/>
    </location>
</feature>
<dbReference type="InterPro" id="IPR002110">
    <property type="entry name" value="Ankyrin_rpt"/>
</dbReference>
<evidence type="ECO:0000256" key="2">
    <source>
        <dbReference type="ARBA" id="ARBA00022737"/>
    </source>
</evidence>
<evidence type="ECO:0000313" key="7">
    <source>
        <dbReference type="EnsemblMetazoa" id="CapteP156434"/>
    </source>
</evidence>
<dbReference type="InterPro" id="IPR036770">
    <property type="entry name" value="Ankyrin_rpt-contain_sf"/>
</dbReference>
<protein>
    <submittedName>
        <fullName evidence="6 7">Uncharacterized protein</fullName>
    </submittedName>
</protein>
<dbReference type="EMBL" id="AMQN01014030">
    <property type="status" value="NOT_ANNOTATED_CDS"/>
    <property type="molecule type" value="Genomic_DNA"/>
</dbReference>
<dbReference type="SMART" id="SM00248">
    <property type="entry name" value="ANK"/>
    <property type="match status" value="2"/>
</dbReference>
<feature type="repeat" description="ANK" evidence="4">
    <location>
        <begin position="65"/>
        <end position="97"/>
    </location>
</feature>
<dbReference type="EnsemblMetazoa" id="CapteT156434">
    <property type="protein sequence ID" value="CapteP156434"/>
    <property type="gene ID" value="CapteG156434"/>
</dbReference>
<keyword evidence="4" id="KW-0040">ANK repeat</keyword>
<proteinExistence type="inferred from homology"/>
<keyword evidence="8" id="KW-1185">Reference proteome</keyword>
<reference evidence="6 8" key="2">
    <citation type="journal article" date="2013" name="Nature">
        <title>Insights into bilaterian evolution from three spiralian genomes.</title>
        <authorList>
            <person name="Simakov O."/>
            <person name="Marletaz F."/>
            <person name="Cho S.J."/>
            <person name="Edsinger-Gonzales E."/>
            <person name="Havlak P."/>
            <person name="Hellsten U."/>
            <person name="Kuo D.H."/>
            <person name="Larsson T."/>
            <person name="Lv J."/>
            <person name="Arendt D."/>
            <person name="Savage R."/>
            <person name="Osoegawa K."/>
            <person name="de Jong P."/>
            <person name="Grimwood J."/>
            <person name="Chapman J.A."/>
            <person name="Shapiro H."/>
            <person name="Aerts A."/>
            <person name="Otillar R.P."/>
            <person name="Terry A.Y."/>
            <person name="Boore J.L."/>
            <person name="Grigoriev I.V."/>
            <person name="Lindberg D.R."/>
            <person name="Seaver E.C."/>
            <person name="Weisblat D.A."/>
            <person name="Putnam N.H."/>
            <person name="Rokhsar D.S."/>
        </authorList>
    </citation>
    <scope>NUCLEOTIDE SEQUENCE</scope>
    <source>
        <strain evidence="6 8">I ESC-2004</strain>
    </source>
</reference>
<reference evidence="7" key="3">
    <citation type="submission" date="2015-06" db="UniProtKB">
        <authorList>
            <consortium name="EnsemblMetazoa"/>
        </authorList>
    </citation>
    <scope>IDENTIFICATION</scope>
</reference>
<dbReference type="STRING" id="283909.R7TBA6"/>
<dbReference type="GO" id="GO:0004857">
    <property type="term" value="F:enzyme inhibitor activity"/>
    <property type="evidence" value="ECO:0007669"/>
    <property type="project" value="TreeGrafter"/>
</dbReference>
<dbReference type="InterPro" id="IPR051226">
    <property type="entry name" value="PP1_Regulatory_Subunit"/>
</dbReference>
<dbReference type="Gene3D" id="1.25.40.20">
    <property type="entry name" value="Ankyrin repeat-containing domain"/>
    <property type="match status" value="1"/>
</dbReference>
<dbReference type="SUPFAM" id="SSF48403">
    <property type="entry name" value="Ankyrin repeat"/>
    <property type="match status" value="1"/>
</dbReference>
<dbReference type="Proteomes" id="UP000014760">
    <property type="component" value="Unassembled WGS sequence"/>
</dbReference>
<evidence type="ECO:0000256" key="3">
    <source>
        <dbReference type="ARBA" id="ARBA00038386"/>
    </source>
</evidence>
<organism evidence="6">
    <name type="scientific">Capitella teleta</name>
    <name type="common">Polychaete worm</name>
    <dbReference type="NCBI Taxonomy" id="283909"/>
    <lineage>
        <taxon>Eukaryota</taxon>
        <taxon>Metazoa</taxon>
        <taxon>Spiralia</taxon>
        <taxon>Lophotrochozoa</taxon>
        <taxon>Annelida</taxon>
        <taxon>Polychaeta</taxon>
        <taxon>Sedentaria</taxon>
        <taxon>Scolecida</taxon>
        <taxon>Capitellidae</taxon>
        <taxon>Capitella</taxon>
    </lineage>
</organism>
<evidence type="ECO:0000256" key="1">
    <source>
        <dbReference type="ARBA" id="ARBA00022473"/>
    </source>
</evidence>
<name>R7TBA6_CAPTE</name>
<dbReference type="OrthoDB" id="5955452at2759"/>
<evidence type="ECO:0000313" key="8">
    <source>
        <dbReference type="Proteomes" id="UP000014760"/>
    </source>
</evidence>
<dbReference type="Pfam" id="PF12796">
    <property type="entry name" value="Ank_2"/>
    <property type="match status" value="1"/>
</dbReference>
<dbReference type="HOGENOM" id="CLU_000134_41_1_1"/>
<reference evidence="8" key="1">
    <citation type="submission" date="2012-12" db="EMBL/GenBank/DDBJ databases">
        <authorList>
            <person name="Hellsten U."/>
            <person name="Grimwood J."/>
            <person name="Chapman J.A."/>
            <person name="Shapiro H."/>
            <person name="Aerts A."/>
            <person name="Otillar R.P."/>
            <person name="Terry A.Y."/>
            <person name="Boore J.L."/>
            <person name="Simakov O."/>
            <person name="Marletaz F."/>
            <person name="Cho S.-J."/>
            <person name="Edsinger-Gonzales E."/>
            <person name="Havlak P."/>
            <person name="Kuo D.-H."/>
            <person name="Larsson T."/>
            <person name="Lv J."/>
            <person name="Arendt D."/>
            <person name="Savage R."/>
            <person name="Osoegawa K."/>
            <person name="de Jong P."/>
            <person name="Lindberg D.R."/>
            <person name="Seaver E.C."/>
            <person name="Weisblat D.A."/>
            <person name="Putnam N.H."/>
            <person name="Grigoriev I.V."/>
            <person name="Rokhsar D.S."/>
        </authorList>
    </citation>
    <scope>NUCLEOTIDE SEQUENCE</scope>
    <source>
        <strain evidence="8">I ESC-2004</strain>
    </source>
</reference>
<accession>R7TBA6</accession>